<evidence type="ECO:0000313" key="2">
    <source>
        <dbReference type="Proteomes" id="UP000033618"/>
    </source>
</evidence>
<evidence type="ECO:0000313" key="1">
    <source>
        <dbReference type="EMBL" id="KKB61221.1"/>
    </source>
</evidence>
<sequence length="274" mass="30228">MHAPKADTHRQASPLPADAAPLAAAMRALDAADWHSSSVLVYLPSLLKHAEALAPSHRAGWLIGLNRCWEHHHAAFDSVAKRTLLTLAAAWSYWPLVLAVGDTLTPFERREPDVLSLVGHAYHLTGDVDAAIDMAVIAQLAEPGHPGHAAAYRNLIAWRNWRRSLLPMHSIGNDDAMLYLEPLGHHHVADFCWQYYDPAIAEWCGLPHFHEAAAWHRWLDAGYAQGDQQFAVIHRAWGFIGNVGLTPYRDIGFFTTGSVAIFRATASALAPRPC</sequence>
<dbReference type="EMBL" id="LAQU01000057">
    <property type="protein sequence ID" value="KKB61221.1"/>
    <property type="molecule type" value="Genomic_DNA"/>
</dbReference>
<gene>
    <name evidence="1" type="ORF">WM40_24405</name>
</gene>
<protein>
    <submittedName>
        <fullName evidence="1">Uncharacterized protein</fullName>
    </submittedName>
</protein>
<comment type="caution">
    <text evidence="1">The sequence shown here is derived from an EMBL/GenBank/DDBJ whole genome shotgun (WGS) entry which is preliminary data.</text>
</comment>
<keyword evidence="2" id="KW-1185">Reference proteome</keyword>
<organism evidence="1 2">
    <name type="scientific">Robbsia andropogonis</name>
    <dbReference type="NCBI Taxonomy" id="28092"/>
    <lineage>
        <taxon>Bacteria</taxon>
        <taxon>Pseudomonadati</taxon>
        <taxon>Pseudomonadota</taxon>
        <taxon>Betaproteobacteria</taxon>
        <taxon>Burkholderiales</taxon>
        <taxon>Burkholderiaceae</taxon>
        <taxon>Robbsia</taxon>
    </lineage>
</organism>
<dbReference type="STRING" id="28092.WM40_24405"/>
<reference evidence="1 2" key="1">
    <citation type="submission" date="2015-03" db="EMBL/GenBank/DDBJ databases">
        <title>Draft Genome Sequence of Burkholderia andropogonis type strain ICMP2807, isolated from Sorghum bicolor.</title>
        <authorList>
            <person name="Lopes-Santos L."/>
            <person name="Castro D.B."/>
            <person name="Ottoboni L.M."/>
            <person name="Park D."/>
            <person name="Weirc B.S."/>
            <person name="Destefano S.A."/>
        </authorList>
    </citation>
    <scope>NUCLEOTIDE SEQUENCE [LARGE SCALE GENOMIC DNA]</scope>
    <source>
        <strain evidence="1 2">ICMP2807</strain>
    </source>
</reference>
<dbReference type="Gene3D" id="3.40.630.30">
    <property type="match status" value="1"/>
</dbReference>
<dbReference type="Proteomes" id="UP000033618">
    <property type="component" value="Unassembled WGS sequence"/>
</dbReference>
<proteinExistence type="predicted"/>
<accession>A0A0F5JTQ4</accession>
<dbReference type="AlphaFoldDB" id="A0A0F5JTQ4"/>
<name>A0A0F5JTQ4_9BURK</name>
<dbReference type="PATRIC" id="fig|28092.6.peg.5734"/>